<evidence type="ECO:0000256" key="1">
    <source>
        <dbReference type="ARBA" id="ARBA00007801"/>
    </source>
</evidence>
<dbReference type="SUPFAM" id="SSF50182">
    <property type="entry name" value="Sm-like ribonucleoproteins"/>
    <property type="match status" value="1"/>
</dbReference>
<reference evidence="10" key="1">
    <citation type="submission" date="2021-12" db="EMBL/GenBank/DDBJ databases">
        <authorList>
            <person name="Zaccaron A."/>
            <person name="Stergiopoulos I."/>
        </authorList>
    </citation>
    <scope>NUCLEOTIDE SEQUENCE</scope>
    <source>
        <strain evidence="10">Race5_Kim</strain>
    </source>
</reference>
<evidence type="ECO:0000256" key="6">
    <source>
        <dbReference type="ARBA" id="ARBA00023002"/>
    </source>
</evidence>
<dbReference type="InterPro" id="IPR006685">
    <property type="entry name" value="MscS_channel_2nd"/>
</dbReference>
<dbReference type="GO" id="GO:0016491">
    <property type="term" value="F:oxidoreductase activity"/>
    <property type="evidence" value="ECO:0007669"/>
    <property type="project" value="UniProtKB-KW"/>
</dbReference>
<keyword evidence="3" id="KW-0274">FAD</keyword>
<feature type="compositionally biased region" description="Basic and acidic residues" evidence="7">
    <location>
        <begin position="719"/>
        <end position="737"/>
    </location>
</feature>
<evidence type="ECO:0000313" key="10">
    <source>
        <dbReference type="EMBL" id="UJO10879.1"/>
    </source>
</evidence>
<dbReference type="PANTHER" id="PTHR31323:SF14">
    <property type="entry name" value="MECHANOSENSITIVE ION CHANNEL PROTEIN MSY2"/>
    <property type="match status" value="1"/>
</dbReference>
<protein>
    <submittedName>
        <fullName evidence="10">3-hydroxybenzoate 4-monooxygenase</fullName>
    </submittedName>
</protein>
<reference evidence="10" key="2">
    <citation type="journal article" date="2022" name="Microb. Genom.">
        <title>A chromosome-scale genome assembly of the tomato pathogen Cladosporium fulvum reveals a compartmentalized genome architecture and the presence of a dispensable chromosome.</title>
        <authorList>
            <person name="Zaccaron A.Z."/>
            <person name="Chen L.H."/>
            <person name="Samaras A."/>
            <person name="Stergiopoulos I."/>
        </authorList>
    </citation>
    <scope>NUCLEOTIDE SEQUENCE</scope>
    <source>
        <strain evidence="10">Race5_Kim</strain>
    </source>
</reference>
<feature type="compositionally biased region" description="Polar residues" evidence="7">
    <location>
        <begin position="1"/>
        <end position="10"/>
    </location>
</feature>
<dbReference type="SUPFAM" id="SSF52833">
    <property type="entry name" value="Thioredoxin-like"/>
    <property type="match status" value="1"/>
</dbReference>
<dbReference type="NCBIfam" id="NF006144">
    <property type="entry name" value="PRK08294.1"/>
    <property type="match status" value="1"/>
</dbReference>
<keyword evidence="8" id="KW-0812">Transmembrane</keyword>
<dbReference type="InterPro" id="IPR010920">
    <property type="entry name" value="LSM_dom_sf"/>
</dbReference>
<sequence length="1394" mass="154822">MSFLNSSQGSYDLESGKKSAGATVTDVQSEKSARPVLGLRKTSDKVLKTKSSGDSSEKLAGYVGEEDALTKIGNVLFKIHSASIITRYALYILPVAALLSIPLVLTATVYADSKAGPIRLLGLFVWIEIVWLSLWICKLIAHGLPFVFEATCGLVSGGIRKYSLVLISLEIPVSLFFWTIVSYATAGTICIWNKDQCHNSKNWLDTLKTVFKAGIVVAAIFLAEKTLIQLVSINYHRKTYHDKIKESKKLIKLLDLLYDASRALFPEFCREFEEEDAEIQGNTLADVRNQLAKAGVNQKVFNMGRVRDKVTAAFGAMASDIAGKQVFSTTSAHAIVIEALESPRSSKALARRLWLSFAGEGREVLYRQDLVEILGEQQNQKVDEIFGLLDRDGNGDVSLDEMEMLVVQAGQDRKNRATSMHDISQAIAVLDRLLSAVVLAAVALIYAAFFSPAFAAKTTQLWTTFTGLASAIGGTVTEFLSCCIFLFLKHPYDVGDRVNINEQELIVERISLMYSVFRRVDTNSTLQIPHNIANSLWIENISRSQAMRERLTIAVAATTTQEDILALRGELQKFVAADENRRDYQQEFDIELRGVGDLKQLDLRVEIRHKSNFANEMLRNPRRNKFMCELLAAARRIPLEPPGGAAPALGDPANPAYSVAVSDLEAVAARERKAKDVEASRLFPIGGTYANAVSSAVQKYAPSVVGSVTGRRPSAGDGDGDRRSGESLRVSRDQDRPGRGAMRNLYYFSMQFHVDGFQGSSDPLVTQYNGAEPDFQSSLPEEVDVLIIGAGPAGLLLGAQLARFPDITTRIIETKPGRLEQGQADGLQCRTIEIFEAFGFSERVLKEAYWVNETTFWSPTEDGKGLRRSGRIRDTEEGLSEFPHVILNQARLHDLWLDCMKWSQTRLEPSYSRKMVHVDIPKDSGPINVTVERLDEAHKGQQEHVRAKYVVGCDGARSGVRQTIGIEMKGDFTNSVWGVLDALLVTDFPDIRLKTAIHSANDGSILIIPREGGYLARFYIELDKLGSGERVSSKNVTAEVLIDRAKRIFAPYRFDVREIAYWSVYEVGQRLTGHFDDVPKAERHLRDPRVFIAGDACHTHSAKAGQGMNVSMNDCYNLGWKLAAVLHGTSPTSLLHTYSEERQDIARMLIDFDREMSRMFAAKPKEKASEDDKDSVDPAVFQDYFTQQGRFMAGVQTKYKPGPLTSADTRWQELATGFEIGTRFQSVQVLRVADAKPIHLGHEFKADGRWRIILFGDKSAPTSPASPISKLCDALHKEIIPRYTSSNADIDSIIDVRAVFQQSRKTLNITDLPQILLPRKGKLGIQDYEKAFTDEESYGFGFGEIYKTRGIDREKGCVIVVRPDQYISAIMPLSGETSGMLRAFFDGVMNTTGE</sequence>
<feature type="transmembrane region" description="Helical" evidence="8">
    <location>
        <begin position="162"/>
        <end position="184"/>
    </location>
</feature>
<feature type="transmembrane region" description="Helical" evidence="8">
    <location>
        <begin position="433"/>
        <end position="455"/>
    </location>
</feature>
<dbReference type="EMBL" id="CP090163">
    <property type="protein sequence ID" value="UJO10879.1"/>
    <property type="molecule type" value="Genomic_DNA"/>
</dbReference>
<dbReference type="InterPro" id="IPR011992">
    <property type="entry name" value="EF-hand-dom_pair"/>
</dbReference>
<dbReference type="RefSeq" id="XP_047755245.1">
    <property type="nucleotide sequence ID" value="XM_047901266.1"/>
</dbReference>
<dbReference type="InterPro" id="IPR038220">
    <property type="entry name" value="PHOX_C_sf"/>
</dbReference>
<dbReference type="InterPro" id="IPR012941">
    <property type="entry name" value="Phe_hydrox_C_dim_dom"/>
</dbReference>
<dbReference type="SUPFAM" id="SSF54373">
    <property type="entry name" value="FAD-linked reductases, C-terminal domain"/>
    <property type="match status" value="1"/>
</dbReference>
<keyword evidence="2" id="KW-0285">Flavoprotein</keyword>
<dbReference type="PROSITE" id="PS50222">
    <property type="entry name" value="EF_HAND_2"/>
    <property type="match status" value="1"/>
</dbReference>
<organism evidence="10 11">
    <name type="scientific">Passalora fulva</name>
    <name type="common">Tomato leaf mold</name>
    <name type="synonym">Cladosporium fulvum</name>
    <dbReference type="NCBI Taxonomy" id="5499"/>
    <lineage>
        <taxon>Eukaryota</taxon>
        <taxon>Fungi</taxon>
        <taxon>Dikarya</taxon>
        <taxon>Ascomycota</taxon>
        <taxon>Pezizomycotina</taxon>
        <taxon>Dothideomycetes</taxon>
        <taxon>Dothideomycetidae</taxon>
        <taxon>Mycosphaerellales</taxon>
        <taxon>Mycosphaerellaceae</taxon>
        <taxon>Fulvia</taxon>
    </lineage>
</organism>
<dbReference type="Gene3D" id="3.30.9.10">
    <property type="entry name" value="D-Amino Acid Oxidase, subunit A, domain 2"/>
    <property type="match status" value="1"/>
</dbReference>
<keyword evidence="6" id="KW-0560">Oxidoreductase</keyword>
<dbReference type="GO" id="GO:0071949">
    <property type="term" value="F:FAD binding"/>
    <property type="evidence" value="ECO:0007669"/>
    <property type="project" value="InterPro"/>
</dbReference>
<feature type="region of interest" description="Disordered" evidence="7">
    <location>
        <begin position="706"/>
        <end position="737"/>
    </location>
</feature>
<accession>A0A9Q8L4Z5</accession>
<dbReference type="GO" id="GO:0006874">
    <property type="term" value="P:intracellular calcium ion homeostasis"/>
    <property type="evidence" value="ECO:0007669"/>
    <property type="project" value="TreeGrafter"/>
</dbReference>
<evidence type="ECO:0000313" key="11">
    <source>
        <dbReference type="Proteomes" id="UP000756132"/>
    </source>
</evidence>
<evidence type="ECO:0000256" key="3">
    <source>
        <dbReference type="ARBA" id="ARBA00022827"/>
    </source>
</evidence>
<feature type="transmembrane region" description="Helical" evidence="8">
    <location>
        <begin position="210"/>
        <end position="228"/>
    </location>
</feature>
<dbReference type="InterPro" id="IPR058650">
    <property type="entry name" value="Msy1/2-like"/>
</dbReference>
<keyword evidence="8" id="KW-1133">Transmembrane helix</keyword>
<dbReference type="GeneID" id="71981996"/>
<evidence type="ECO:0000256" key="7">
    <source>
        <dbReference type="SAM" id="MobiDB-lite"/>
    </source>
</evidence>
<dbReference type="PROSITE" id="PS00018">
    <property type="entry name" value="EF_HAND_1"/>
    <property type="match status" value="1"/>
</dbReference>
<keyword evidence="11" id="KW-1185">Reference proteome</keyword>
<dbReference type="Pfam" id="PF01494">
    <property type="entry name" value="FAD_binding_3"/>
    <property type="match status" value="1"/>
</dbReference>
<dbReference type="Proteomes" id="UP000756132">
    <property type="component" value="Chromosome 1"/>
</dbReference>
<keyword evidence="5" id="KW-0809">Transit peptide</keyword>
<dbReference type="Gene3D" id="3.50.50.60">
    <property type="entry name" value="FAD/NAD(P)-binding domain"/>
    <property type="match status" value="1"/>
</dbReference>
<evidence type="ECO:0000256" key="8">
    <source>
        <dbReference type="SAM" id="Phobius"/>
    </source>
</evidence>
<dbReference type="GO" id="GO:0016020">
    <property type="term" value="C:membrane"/>
    <property type="evidence" value="ECO:0007669"/>
    <property type="project" value="InterPro"/>
</dbReference>
<dbReference type="CDD" id="cd02979">
    <property type="entry name" value="PHOX_C"/>
    <property type="match status" value="1"/>
</dbReference>
<dbReference type="Pfam" id="PF25886">
    <property type="entry name" value="Msy1"/>
    <property type="match status" value="1"/>
</dbReference>
<dbReference type="InterPro" id="IPR036249">
    <property type="entry name" value="Thioredoxin-like_sf"/>
</dbReference>
<feature type="domain" description="EF-hand" evidence="9">
    <location>
        <begin position="377"/>
        <end position="412"/>
    </location>
</feature>
<keyword evidence="4" id="KW-0106">Calcium</keyword>
<evidence type="ECO:0000256" key="5">
    <source>
        <dbReference type="ARBA" id="ARBA00022946"/>
    </source>
</evidence>
<dbReference type="PANTHER" id="PTHR31323">
    <property type="entry name" value="MECHANOSENSITIVE ION CHANNEL PROTEIN MSY2"/>
    <property type="match status" value="1"/>
</dbReference>
<keyword evidence="8" id="KW-0472">Membrane</keyword>
<dbReference type="InterPro" id="IPR036188">
    <property type="entry name" value="FAD/NAD-bd_sf"/>
</dbReference>
<feature type="transmembrane region" description="Helical" evidence="8">
    <location>
        <begin position="123"/>
        <end position="141"/>
    </location>
</feature>
<evidence type="ECO:0000256" key="4">
    <source>
        <dbReference type="ARBA" id="ARBA00022837"/>
    </source>
</evidence>
<dbReference type="InterPro" id="IPR002048">
    <property type="entry name" value="EF_hand_dom"/>
</dbReference>
<proteinExistence type="inferred from homology"/>
<dbReference type="Pfam" id="PF00924">
    <property type="entry name" value="MS_channel_2nd"/>
    <property type="match status" value="1"/>
</dbReference>
<feature type="transmembrane region" description="Helical" evidence="8">
    <location>
        <begin position="88"/>
        <end position="111"/>
    </location>
</feature>
<gene>
    <name evidence="10" type="ORF">CLAFUR5_02118</name>
</gene>
<evidence type="ECO:0000259" key="9">
    <source>
        <dbReference type="PROSITE" id="PS50222"/>
    </source>
</evidence>
<dbReference type="GO" id="GO:0005262">
    <property type="term" value="F:calcium channel activity"/>
    <property type="evidence" value="ECO:0007669"/>
    <property type="project" value="TreeGrafter"/>
</dbReference>
<dbReference type="Gene3D" id="3.40.30.20">
    <property type="match status" value="1"/>
</dbReference>
<comment type="similarity">
    <text evidence="1">Belongs to the PheA/TfdB FAD monooxygenase family.</text>
</comment>
<feature type="region of interest" description="Disordered" evidence="7">
    <location>
        <begin position="1"/>
        <end position="39"/>
    </location>
</feature>
<dbReference type="OrthoDB" id="1716816at2759"/>
<dbReference type="InterPro" id="IPR002938">
    <property type="entry name" value="FAD-bd"/>
</dbReference>
<evidence type="ECO:0000256" key="2">
    <source>
        <dbReference type="ARBA" id="ARBA00022630"/>
    </source>
</evidence>
<dbReference type="SUPFAM" id="SSF47473">
    <property type="entry name" value="EF-hand"/>
    <property type="match status" value="1"/>
</dbReference>
<dbReference type="Pfam" id="PF07976">
    <property type="entry name" value="Phe_hydrox_dim"/>
    <property type="match status" value="1"/>
</dbReference>
<dbReference type="KEGG" id="ffu:CLAFUR5_02118"/>
<dbReference type="PRINTS" id="PR00420">
    <property type="entry name" value="RNGMNOXGNASE"/>
</dbReference>
<name>A0A9Q8L4Z5_PASFU</name>
<dbReference type="Gene3D" id="1.10.238.10">
    <property type="entry name" value="EF-hand"/>
    <property type="match status" value="1"/>
</dbReference>
<dbReference type="SUPFAM" id="SSF51905">
    <property type="entry name" value="FAD/NAD(P)-binding domain"/>
    <property type="match status" value="1"/>
</dbReference>
<dbReference type="GO" id="GO:0005509">
    <property type="term" value="F:calcium ion binding"/>
    <property type="evidence" value="ECO:0007669"/>
    <property type="project" value="InterPro"/>
</dbReference>
<dbReference type="InterPro" id="IPR018247">
    <property type="entry name" value="EF_Hand_1_Ca_BS"/>
</dbReference>